<protein>
    <submittedName>
        <fullName evidence="1">Uncharacterized protein</fullName>
    </submittedName>
</protein>
<reference evidence="1" key="1">
    <citation type="journal article" date="2014" name="Int. J. Syst. Evol. Microbiol.">
        <title>Complete genome sequence of Corynebacterium casei LMG S-19264T (=DSM 44701T), isolated from a smear-ripened cheese.</title>
        <authorList>
            <consortium name="US DOE Joint Genome Institute (JGI-PGF)"/>
            <person name="Walter F."/>
            <person name="Albersmeier A."/>
            <person name="Kalinowski J."/>
            <person name="Ruckert C."/>
        </authorList>
    </citation>
    <scope>NUCLEOTIDE SEQUENCE</scope>
    <source>
        <strain evidence="1">CGMCC 1.12506</strain>
    </source>
</reference>
<reference evidence="1" key="2">
    <citation type="submission" date="2020-09" db="EMBL/GenBank/DDBJ databases">
        <authorList>
            <person name="Sun Q."/>
            <person name="Zhou Y."/>
        </authorList>
    </citation>
    <scope>NUCLEOTIDE SEQUENCE</scope>
    <source>
        <strain evidence="1">CGMCC 1.12506</strain>
    </source>
</reference>
<comment type="caution">
    <text evidence="1">The sequence shown here is derived from an EMBL/GenBank/DDBJ whole genome shotgun (WGS) entry which is preliminary data.</text>
</comment>
<gene>
    <name evidence="1" type="ORF">GCM10011343_21250</name>
</gene>
<dbReference type="RefSeq" id="WP_188362556.1">
    <property type="nucleotide sequence ID" value="NZ_BMFG01000008.1"/>
</dbReference>
<organism evidence="1 2">
    <name type="scientific">Flavobacterium orientale</name>
    <dbReference type="NCBI Taxonomy" id="1756020"/>
    <lineage>
        <taxon>Bacteria</taxon>
        <taxon>Pseudomonadati</taxon>
        <taxon>Bacteroidota</taxon>
        <taxon>Flavobacteriia</taxon>
        <taxon>Flavobacteriales</taxon>
        <taxon>Flavobacteriaceae</taxon>
        <taxon>Flavobacterium</taxon>
    </lineage>
</organism>
<evidence type="ECO:0000313" key="2">
    <source>
        <dbReference type="Proteomes" id="UP000625735"/>
    </source>
</evidence>
<sequence>MTRELKKLILQMINKLFNFFNFNKKNETKIINLDCLVNCLGYSINSDEFKNTIKYLNCSNLDESWNIRNKEETFRISFHYKSDHENRIATPKGVTTSKDDEPIVYYISFKDLVEFENLTPNLKLPYSLKANDSKKEVHRKIGLKPYYKQKIYLPEMKEGSLESFDCPNFEVESWYDENDCLYKLLFGKITMEERGKMEFDKKIKEQLKYIQPEFVERVKQLKNEIPDLTFGSDTNKILANKIENELAVFVENCTKYTKSRNPKAIINSVKNVVEKINDINCEGIGLIETIEREAICEFIDEVLKSTGLQNINEIDITEEWREW</sequence>
<evidence type="ECO:0000313" key="1">
    <source>
        <dbReference type="EMBL" id="GGD30846.1"/>
    </source>
</evidence>
<name>A0A917DDD6_9FLAO</name>
<accession>A0A917DDD6</accession>
<proteinExistence type="predicted"/>
<dbReference type="AlphaFoldDB" id="A0A917DDD6"/>
<dbReference type="Proteomes" id="UP000625735">
    <property type="component" value="Unassembled WGS sequence"/>
</dbReference>
<keyword evidence="2" id="KW-1185">Reference proteome</keyword>
<dbReference type="EMBL" id="BMFG01000008">
    <property type="protein sequence ID" value="GGD30846.1"/>
    <property type="molecule type" value="Genomic_DNA"/>
</dbReference>